<dbReference type="Gene3D" id="3.40.50.1820">
    <property type="entry name" value="alpha/beta hydrolase"/>
    <property type="match status" value="1"/>
</dbReference>
<keyword evidence="2 3" id="KW-0456">Lyase</keyword>
<dbReference type="PANTHER" id="PTHR42916:SF1">
    <property type="entry name" value="PROTEIN PHYLLO, CHLOROPLASTIC"/>
    <property type="match status" value="1"/>
</dbReference>
<evidence type="ECO:0000313" key="7">
    <source>
        <dbReference type="EMBL" id="VFS51873.1"/>
    </source>
</evidence>
<dbReference type="PANTHER" id="PTHR42916">
    <property type="entry name" value="2-SUCCINYL-5-ENOLPYRUVYL-6-HYDROXY-3-CYCLOHEXENE-1-CARBOXYLATE SYNTHASE"/>
    <property type="match status" value="1"/>
</dbReference>
<dbReference type="SUPFAM" id="SSF53474">
    <property type="entry name" value="alpha/beta-Hydrolases"/>
    <property type="match status" value="1"/>
</dbReference>
<gene>
    <name evidence="3 7" type="primary">menH</name>
    <name evidence="6" type="ORF">CRN84_20145</name>
    <name evidence="7" type="ORF">NCTC12282_05525</name>
</gene>
<dbReference type="InterPro" id="IPR022485">
    <property type="entry name" value="SHCHC_synthase_MenH"/>
</dbReference>
<evidence type="ECO:0000259" key="5">
    <source>
        <dbReference type="Pfam" id="PF00561"/>
    </source>
</evidence>
<evidence type="ECO:0000256" key="2">
    <source>
        <dbReference type="ARBA" id="ARBA00023239"/>
    </source>
</evidence>
<dbReference type="Pfam" id="PF00561">
    <property type="entry name" value="Abhydrolase_1"/>
    <property type="match status" value="1"/>
</dbReference>
<dbReference type="NCBIfam" id="TIGR03695">
    <property type="entry name" value="menH_SHCHC"/>
    <property type="match status" value="1"/>
</dbReference>
<comment type="function">
    <text evidence="3">Catalyzes a proton abstraction reaction that results in 2,5-elimination of pyruvate from 2-succinyl-5-enolpyruvyl-6-hydroxy-3-cyclohexene-1-carboxylate (SEPHCHC) and the formation of 2-succinyl-6-hydroxy-2,4-cyclohexadiene-1-carboxylate (SHCHC).</text>
</comment>
<comment type="pathway">
    <text evidence="3">Quinol/quinone metabolism; menaquinone biosynthesis.</text>
</comment>
<dbReference type="UniPathway" id="UPA01057">
    <property type="reaction ID" value="UER00900"/>
</dbReference>
<dbReference type="GO" id="GO:0009234">
    <property type="term" value="P:menaquinone biosynthetic process"/>
    <property type="evidence" value="ECO:0007669"/>
    <property type="project" value="UniProtKB-UniRule"/>
</dbReference>
<evidence type="ECO:0000256" key="1">
    <source>
        <dbReference type="ARBA" id="ARBA00022428"/>
    </source>
</evidence>
<comment type="subunit">
    <text evidence="3">Monomer.</text>
</comment>
<protein>
    <recommendedName>
        <fullName evidence="3 4">2-succinyl-6-hydroxy-2,4-cyclohexadiene-1-carboxylate synthase</fullName>
        <shortName evidence="3">SHCHC synthase</shortName>
        <ecNumber evidence="3 4">4.2.99.20</ecNumber>
    </recommendedName>
</protein>
<keyword evidence="1 3" id="KW-0474">Menaquinone biosynthesis</keyword>
<sequence length="262" mass="29189">MLAAKCYPASDDNQRHKPWLVFIHGLLGSGDDWAGILPYFSQWSCITLDLPGHGESQSIAGKDAFNILSQQISETLLAYNISHYILVGYSLGGRSAMYHACLGDSSGLKGLVIEGGNPGLVSSQARQARLEHDRHWADKFRSQPLAEVLEQWYHQPVFAGLSDKARQRLIERRCQNSGSAIAHMLEATSLGHQPWLVEQIQQLVKRRNLPFCYLCGEQDAKFQQIAHENFLPLHTISAAGHNAHSENPAGFSERLLSFLKEC</sequence>
<dbReference type="UniPathway" id="UPA00079"/>
<dbReference type="EMBL" id="PDDX01000001">
    <property type="protein sequence ID" value="PHI31484.1"/>
    <property type="molecule type" value="Genomic_DNA"/>
</dbReference>
<evidence type="ECO:0000256" key="3">
    <source>
        <dbReference type="HAMAP-Rule" id="MF_01660"/>
    </source>
</evidence>
<dbReference type="InterPro" id="IPR029058">
    <property type="entry name" value="AB_hydrolase_fold"/>
</dbReference>
<feature type="domain" description="AB hydrolase-1" evidence="5">
    <location>
        <begin position="18"/>
        <end position="248"/>
    </location>
</feature>
<dbReference type="AlphaFoldDB" id="A0A2C6DRN2"/>
<dbReference type="GO" id="GO:0070205">
    <property type="term" value="F:2-succinyl-6-hydroxy-2,4-cyclohexadiene-1-carboxylate synthase activity"/>
    <property type="evidence" value="ECO:0007669"/>
    <property type="project" value="UniProtKB-UniRule"/>
</dbReference>
<reference evidence="7 9" key="3">
    <citation type="submission" date="2019-03" db="EMBL/GenBank/DDBJ databases">
        <authorList>
            <consortium name="Pathogen Informatics"/>
        </authorList>
    </citation>
    <scope>NUCLEOTIDE SEQUENCE [LARGE SCALE GENOMIC DNA]</scope>
    <source>
        <strain evidence="7 9">NCTC12282</strain>
    </source>
</reference>
<evidence type="ECO:0000313" key="9">
    <source>
        <dbReference type="Proteomes" id="UP000373449"/>
    </source>
</evidence>
<dbReference type="NCBIfam" id="NF008340">
    <property type="entry name" value="PRK11126.1"/>
    <property type="match status" value="1"/>
</dbReference>
<proteinExistence type="inferred from homology"/>
<dbReference type="RefSeq" id="WP_029094159.1">
    <property type="nucleotide sequence ID" value="NZ_CAADJA010000002.1"/>
</dbReference>
<dbReference type="InterPro" id="IPR000073">
    <property type="entry name" value="AB_hydrolase_1"/>
</dbReference>
<dbReference type="EMBL" id="CAADJA010000002">
    <property type="protein sequence ID" value="VFS51873.1"/>
    <property type="molecule type" value="Genomic_DNA"/>
</dbReference>
<reference evidence="6" key="2">
    <citation type="submission" date="2017-09" db="EMBL/GenBank/DDBJ databases">
        <title>FDA dAtabase for Regulatory Grade micrObial Sequences (FDA-ARGOS): Supporting development and validation of Infectious Disease Dx tests.</title>
        <authorList>
            <person name="Minogue T."/>
            <person name="Wolcott M."/>
            <person name="Wasieloski L."/>
            <person name="Aguilar W."/>
            <person name="Moore D."/>
            <person name="Tallon L.J."/>
            <person name="Sadzewicz L."/>
            <person name="Ott S."/>
            <person name="Zhao X."/>
            <person name="Nagaraj S."/>
            <person name="Vavikolanu K."/>
            <person name="Aluvathingal J."/>
            <person name="Nadendla S."/>
            <person name="Sichtig H."/>
        </authorList>
    </citation>
    <scope>NUCLEOTIDE SEQUENCE</scope>
    <source>
        <strain evidence="6">FDAARGOS_387</strain>
    </source>
</reference>
<evidence type="ECO:0000256" key="4">
    <source>
        <dbReference type="NCBIfam" id="TIGR03695"/>
    </source>
</evidence>
<accession>A0A2C6DRN2</accession>
<dbReference type="Proteomes" id="UP000373449">
    <property type="component" value="Unassembled WGS sequence"/>
</dbReference>
<dbReference type="OrthoDB" id="9808398at2"/>
<evidence type="ECO:0000313" key="8">
    <source>
        <dbReference type="Proteomes" id="UP000224974"/>
    </source>
</evidence>
<dbReference type="STRING" id="1111728.GCA_000427805_01036"/>
<keyword evidence="8" id="KW-1185">Reference proteome</keyword>
<dbReference type="HAMAP" id="MF_01660">
    <property type="entry name" value="MenH"/>
    <property type="match status" value="1"/>
</dbReference>
<reference evidence="8" key="1">
    <citation type="submission" date="2017-09" db="EMBL/GenBank/DDBJ databases">
        <title>FDA dAtabase for Regulatory Grade micrObial Sequences (FDA-ARGOS): Supporting development and validation of Infectious Disease Dx tests.</title>
        <authorList>
            <person name="Minogue T."/>
            <person name="Wolcott M."/>
            <person name="Wasieloski L."/>
            <person name="Aguilar W."/>
            <person name="Moore D."/>
            <person name="Tallon L."/>
            <person name="Sadzewicz L."/>
            <person name="Ott S."/>
            <person name="Zhao X."/>
            <person name="Nagaraj S."/>
            <person name="Vavikolanu K."/>
            <person name="Aluvathingal J."/>
            <person name="Nadendla S."/>
            <person name="Sichtig H."/>
        </authorList>
    </citation>
    <scope>NUCLEOTIDE SEQUENCE [LARGE SCALE GENOMIC DNA]</scope>
    <source>
        <strain evidence="8">FDAARGOS_387</strain>
    </source>
</reference>
<organism evidence="6 8">
    <name type="scientific">Budvicia aquatica</name>
    <dbReference type="NCBI Taxonomy" id="82979"/>
    <lineage>
        <taxon>Bacteria</taxon>
        <taxon>Pseudomonadati</taxon>
        <taxon>Pseudomonadota</taxon>
        <taxon>Gammaproteobacteria</taxon>
        <taxon>Enterobacterales</taxon>
        <taxon>Budviciaceae</taxon>
        <taxon>Budvicia</taxon>
    </lineage>
</organism>
<evidence type="ECO:0000313" key="6">
    <source>
        <dbReference type="EMBL" id="PHI31484.1"/>
    </source>
</evidence>
<comment type="similarity">
    <text evidence="3">Belongs to the AB hydrolase superfamily. MenH family.</text>
</comment>
<name>A0A2C6DRN2_9GAMM</name>
<dbReference type="EC" id="4.2.99.20" evidence="3 4"/>
<dbReference type="Proteomes" id="UP000224974">
    <property type="component" value="Unassembled WGS sequence"/>
</dbReference>
<comment type="catalytic activity">
    <reaction evidence="3">
        <text>5-enolpyruvoyl-6-hydroxy-2-succinyl-cyclohex-3-ene-1-carboxylate = (1R,6R)-6-hydroxy-2-succinyl-cyclohexa-2,4-diene-1-carboxylate + pyruvate</text>
        <dbReference type="Rhea" id="RHEA:25597"/>
        <dbReference type="ChEBI" id="CHEBI:15361"/>
        <dbReference type="ChEBI" id="CHEBI:58689"/>
        <dbReference type="ChEBI" id="CHEBI:58818"/>
        <dbReference type="EC" id="4.2.99.20"/>
    </reaction>
</comment>
<comment type="pathway">
    <text evidence="3">Quinol/quinone metabolism; 1,4-dihydroxy-2-naphthoate biosynthesis; 1,4-dihydroxy-2-naphthoate from chorismate: step 3/7.</text>
</comment>